<accession>A0ABY7GG61</accession>
<sequence length="180" mass="20681">MKPLNRKANKKVTLILFGVILSSLNVAWAKSDMELQEEALKARESIRHKNMNHSMHDNAEDQTGGFRGVFYGYLPCEQKDCDGIKQTLSLKPRNNYLLVTQYAKESTREYYEKGKYDWDDKKHVLTLTPNKEGAARRLYSIEDEGALVTLNSDGKPMPGDKDDYTLSRSDKTKTRQVHIH</sequence>
<proteinExistence type="predicted"/>
<feature type="signal peptide" evidence="2">
    <location>
        <begin position="1"/>
        <end position="29"/>
    </location>
</feature>
<evidence type="ECO:0000313" key="3">
    <source>
        <dbReference type="EMBL" id="WAR44262.1"/>
    </source>
</evidence>
<reference evidence="3" key="1">
    <citation type="submission" date="2022-11" db="EMBL/GenBank/DDBJ databases">
        <title>Methylomonas rapida sp. nov., Carotenoid-Producing Obligate Methanotrophs with High Growth Characteristics and Biotechnological Potential.</title>
        <authorList>
            <person name="Tikhonova E.N."/>
            <person name="Suleimanov R.Z."/>
            <person name="Miroshnikov K."/>
            <person name="Oshkin I.Y."/>
            <person name="Belova S.E."/>
            <person name="Danilova O.V."/>
            <person name="Ashikhmin A."/>
            <person name="Konopkin A."/>
            <person name="But S.Y."/>
            <person name="Khmelenina V.N."/>
            <person name="Kuznetsov N."/>
            <person name="Pimenov N.V."/>
            <person name="Dedysh S.N."/>
        </authorList>
    </citation>
    <scope>NUCLEOTIDE SEQUENCE</scope>
    <source>
        <strain evidence="3">MP1</strain>
    </source>
</reference>
<protein>
    <submittedName>
        <fullName evidence="3">Copper resistance protein NlpE</fullName>
    </submittedName>
</protein>
<dbReference type="InterPro" id="IPR007298">
    <property type="entry name" value="Cu-R_lipoprotein_NlpE"/>
</dbReference>
<organism evidence="3 4">
    <name type="scientific">Methylomonas rapida</name>
    <dbReference type="NCBI Taxonomy" id="2963939"/>
    <lineage>
        <taxon>Bacteria</taxon>
        <taxon>Pseudomonadati</taxon>
        <taxon>Pseudomonadota</taxon>
        <taxon>Gammaproteobacteria</taxon>
        <taxon>Methylococcales</taxon>
        <taxon>Methylococcaceae</taxon>
        <taxon>Methylomonas</taxon>
    </lineage>
</organism>
<dbReference type="EMBL" id="CP113517">
    <property type="protein sequence ID" value="WAR44262.1"/>
    <property type="molecule type" value="Genomic_DNA"/>
</dbReference>
<feature type="region of interest" description="Disordered" evidence="1">
    <location>
        <begin position="149"/>
        <end position="180"/>
    </location>
</feature>
<dbReference type="Pfam" id="PF04170">
    <property type="entry name" value="NlpE"/>
    <property type="match status" value="1"/>
</dbReference>
<name>A0ABY7GG61_9GAMM</name>
<evidence type="ECO:0000256" key="1">
    <source>
        <dbReference type="SAM" id="MobiDB-lite"/>
    </source>
</evidence>
<feature type="chain" id="PRO_5047155338" evidence="2">
    <location>
        <begin position="30"/>
        <end position="180"/>
    </location>
</feature>
<keyword evidence="2" id="KW-0732">Signal</keyword>
<feature type="compositionally biased region" description="Basic and acidic residues" evidence="1">
    <location>
        <begin position="158"/>
        <end position="173"/>
    </location>
</feature>
<dbReference type="Gene3D" id="2.40.128.640">
    <property type="match status" value="1"/>
</dbReference>
<dbReference type="Proteomes" id="UP001162780">
    <property type="component" value="Chromosome"/>
</dbReference>
<evidence type="ECO:0000256" key="2">
    <source>
        <dbReference type="SAM" id="SignalP"/>
    </source>
</evidence>
<gene>
    <name evidence="3" type="ORF">NM686_018125</name>
</gene>
<keyword evidence="4" id="KW-1185">Reference proteome</keyword>
<evidence type="ECO:0000313" key="4">
    <source>
        <dbReference type="Proteomes" id="UP001162780"/>
    </source>
</evidence>